<evidence type="ECO:0000313" key="6">
    <source>
        <dbReference type="EMBL" id="MTD12348.1"/>
    </source>
</evidence>
<dbReference type="AlphaFoldDB" id="A0A7K1FE29"/>
<keyword evidence="3" id="KW-0804">Transcription</keyword>
<dbReference type="PANTHER" id="PTHR30136">
    <property type="entry name" value="HELIX-TURN-HELIX TRANSCRIPTIONAL REGULATOR, ICLR FAMILY"/>
    <property type="match status" value="1"/>
</dbReference>
<dbReference type="SMART" id="SM00346">
    <property type="entry name" value="HTH_ICLR"/>
    <property type="match status" value="1"/>
</dbReference>
<dbReference type="GO" id="GO:0003677">
    <property type="term" value="F:DNA binding"/>
    <property type="evidence" value="ECO:0007669"/>
    <property type="project" value="UniProtKB-KW"/>
</dbReference>
<comment type="caution">
    <text evidence="6">The sequence shown here is derived from an EMBL/GenBank/DDBJ whole genome shotgun (WGS) entry which is preliminary data.</text>
</comment>
<organism evidence="6 7">
    <name type="scientific">Nakamurella alba</name>
    <dbReference type="NCBI Taxonomy" id="2665158"/>
    <lineage>
        <taxon>Bacteria</taxon>
        <taxon>Bacillati</taxon>
        <taxon>Actinomycetota</taxon>
        <taxon>Actinomycetes</taxon>
        <taxon>Nakamurellales</taxon>
        <taxon>Nakamurellaceae</taxon>
        <taxon>Nakamurella</taxon>
    </lineage>
</organism>
<keyword evidence="1" id="KW-0805">Transcription regulation</keyword>
<reference evidence="6 7" key="1">
    <citation type="submission" date="2019-11" db="EMBL/GenBank/DDBJ databases">
        <authorList>
            <person name="Jiang L.-Q."/>
        </authorList>
    </citation>
    <scope>NUCLEOTIDE SEQUENCE [LARGE SCALE GENOMIC DNA]</scope>
    <source>
        <strain evidence="6 7">YIM 132087</strain>
    </source>
</reference>
<dbReference type="Pfam" id="PF09339">
    <property type="entry name" value="HTH_IclR"/>
    <property type="match status" value="1"/>
</dbReference>
<dbReference type="PROSITE" id="PS51078">
    <property type="entry name" value="ICLR_ED"/>
    <property type="match status" value="1"/>
</dbReference>
<dbReference type="Gene3D" id="1.10.10.10">
    <property type="entry name" value="Winged helix-like DNA-binding domain superfamily/Winged helix DNA-binding domain"/>
    <property type="match status" value="1"/>
</dbReference>
<evidence type="ECO:0000256" key="2">
    <source>
        <dbReference type="ARBA" id="ARBA00023125"/>
    </source>
</evidence>
<evidence type="ECO:0000256" key="1">
    <source>
        <dbReference type="ARBA" id="ARBA00023015"/>
    </source>
</evidence>
<dbReference type="Gene3D" id="3.30.450.40">
    <property type="match status" value="1"/>
</dbReference>
<feature type="domain" description="HTH iclR-type" evidence="4">
    <location>
        <begin position="7"/>
        <end position="69"/>
    </location>
</feature>
<dbReference type="SUPFAM" id="SSF55781">
    <property type="entry name" value="GAF domain-like"/>
    <property type="match status" value="1"/>
</dbReference>
<dbReference type="InterPro" id="IPR036388">
    <property type="entry name" value="WH-like_DNA-bd_sf"/>
</dbReference>
<dbReference type="SUPFAM" id="SSF46785">
    <property type="entry name" value="Winged helix' DNA-binding domain"/>
    <property type="match status" value="1"/>
</dbReference>
<dbReference type="EMBL" id="WLYK01000001">
    <property type="protein sequence ID" value="MTD12348.1"/>
    <property type="molecule type" value="Genomic_DNA"/>
</dbReference>
<gene>
    <name evidence="6" type="ORF">GIS00_00130</name>
</gene>
<dbReference type="InterPro" id="IPR005471">
    <property type="entry name" value="Tscrpt_reg_IclR_N"/>
</dbReference>
<dbReference type="InterPro" id="IPR050707">
    <property type="entry name" value="HTH_MetabolicPath_Reg"/>
</dbReference>
<dbReference type="Pfam" id="PF01614">
    <property type="entry name" value="IclR_C"/>
    <property type="match status" value="1"/>
</dbReference>
<dbReference type="InterPro" id="IPR029016">
    <property type="entry name" value="GAF-like_dom_sf"/>
</dbReference>
<sequence>MSGPVRAPAVLRAMAVLEQLEGASARHPLSLAALAARLGVPKSSLLSICNSLVDARLVRRTEGGYSLGHRVVELSSSYLQSLDEVHEFYSVCRALVPDPADTIHLASFAGPLDITYLARRDGSTMPVVSPIGRSLPASCSATGKSLLAQLSESELDARLGAVDRLPAVTENSITAPDELRRHLKIVRDNGFGVDDEETTPGLLCVGMAVPAARGAQWAVGITMLKARSGHEGLPAAVDVLRSVTSEMARRLGS</sequence>
<accession>A0A7K1FE29</accession>
<keyword evidence="2" id="KW-0238">DNA-binding</keyword>
<keyword evidence="7" id="KW-1185">Reference proteome</keyword>
<feature type="domain" description="IclR-ED" evidence="5">
    <location>
        <begin position="70"/>
        <end position="253"/>
    </location>
</feature>
<dbReference type="PANTHER" id="PTHR30136:SF24">
    <property type="entry name" value="HTH-TYPE TRANSCRIPTIONAL REPRESSOR ALLR"/>
    <property type="match status" value="1"/>
</dbReference>
<dbReference type="GO" id="GO:0003700">
    <property type="term" value="F:DNA-binding transcription factor activity"/>
    <property type="evidence" value="ECO:0007669"/>
    <property type="project" value="TreeGrafter"/>
</dbReference>
<dbReference type="Proteomes" id="UP000460221">
    <property type="component" value="Unassembled WGS sequence"/>
</dbReference>
<evidence type="ECO:0000256" key="3">
    <source>
        <dbReference type="ARBA" id="ARBA00023163"/>
    </source>
</evidence>
<name>A0A7K1FE29_9ACTN</name>
<dbReference type="InterPro" id="IPR014757">
    <property type="entry name" value="Tscrpt_reg_IclR_C"/>
</dbReference>
<dbReference type="InterPro" id="IPR036390">
    <property type="entry name" value="WH_DNA-bd_sf"/>
</dbReference>
<evidence type="ECO:0000259" key="5">
    <source>
        <dbReference type="PROSITE" id="PS51078"/>
    </source>
</evidence>
<evidence type="ECO:0000259" key="4">
    <source>
        <dbReference type="PROSITE" id="PS51077"/>
    </source>
</evidence>
<dbReference type="PROSITE" id="PS51077">
    <property type="entry name" value="HTH_ICLR"/>
    <property type="match status" value="1"/>
</dbReference>
<evidence type="ECO:0000313" key="7">
    <source>
        <dbReference type="Proteomes" id="UP000460221"/>
    </source>
</evidence>
<dbReference type="GO" id="GO:0045892">
    <property type="term" value="P:negative regulation of DNA-templated transcription"/>
    <property type="evidence" value="ECO:0007669"/>
    <property type="project" value="TreeGrafter"/>
</dbReference>
<proteinExistence type="predicted"/>
<protein>
    <submittedName>
        <fullName evidence="6">Helix-turn-helix domain-containing protein</fullName>
    </submittedName>
</protein>